<dbReference type="InterPro" id="IPR038248">
    <property type="entry name" value="Dicer_dimer_sf"/>
</dbReference>
<dbReference type="InterPro" id="IPR000999">
    <property type="entry name" value="RNase_III_dom"/>
</dbReference>
<evidence type="ECO:0008006" key="19">
    <source>
        <dbReference type="Google" id="ProtNLM"/>
    </source>
</evidence>
<dbReference type="PROSITE" id="PS51194">
    <property type="entry name" value="HELICASE_CTER"/>
    <property type="match status" value="1"/>
</dbReference>
<dbReference type="FunFam" id="3.40.50.300:FF:000628">
    <property type="entry name" value="Endoribonuclease Dicer"/>
    <property type="match status" value="1"/>
</dbReference>
<evidence type="ECO:0000256" key="10">
    <source>
        <dbReference type="ARBA" id="ARBA00022884"/>
    </source>
</evidence>
<keyword evidence="5" id="KW-0547">Nucleotide-binding</keyword>
<keyword evidence="10 12" id="KW-0694">RNA-binding</keyword>
<reference evidence="17" key="1">
    <citation type="submission" date="2021-02" db="EMBL/GenBank/DDBJ databases">
        <authorList>
            <person name="Nowell W R."/>
        </authorList>
    </citation>
    <scope>NUCLEOTIDE SEQUENCE</scope>
</reference>
<dbReference type="PANTHER" id="PTHR14950">
    <property type="entry name" value="DICER-RELATED"/>
    <property type="match status" value="1"/>
</dbReference>
<dbReference type="GO" id="GO:0046872">
    <property type="term" value="F:metal ion binding"/>
    <property type="evidence" value="ECO:0007669"/>
    <property type="project" value="UniProtKB-KW"/>
</dbReference>
<dbReference type="SUPFAM" id="SSF52540">
    <property type="entry name" value="P-loop containing nucleoside triphosphate hydrolases"/>
    <property type="match status" value="1"/>
</dbReference>
<gene>
    <name evidence="17" type="ORF">OKA104_LOCUS1490</name>
</gene>
<dbReference type="Pfam" id="PF00636">
    <property type="entry name" value="Ribonuclease_3"/>
    <property type="match status" value="4"/>
</dbReference>
<feature type="domain" description="Dicer dsRNA-binding fold" evidence="16">
    <location>
        <begin position="547"/>
        <end position="636"/>
    </location>
</feature>
<dbReference type="GO" id="GO:0006396">
    <property type="term" value="P:RNA processing"/>
    <property type="evidence" value="ECO:0007669"/>
    <property type="project" value="InterPro"/>
</dbReference>
<evidence type="ECO:0000259" key="14">
    <source>
        <dbReference type="PROSITE" id="PS51192"/>
    </source>
</evidence>
<evidence type="ECO:0000256" key="7">
    <source>
        <dbReference type="ARBA" id="ARBA00022806"/>
    </source>
</evidence>
<comment type="cofactor">
    <cofactor evidence="2">
        <name>Mg(2+)</name>
        <dbReference type="ChEBI" id="CHEBI:18420"/>
    </cofactor>
</comment>
<evidence type="ECO:0000256" key="3">
    <source>
        <dbReference type="ARBA" id="ARBA00022723"/>
    </source>
</evidence>
<accession>A0A818H0V0</accession>
<comment type="similarity">
    <text evidence="11 12">Belongs to the helicase family. Dicer subfamily.</text>
</comment>
<name>A0A818H0V0_9BILA</name>
<dbReference type="SMART" id="SM00490">
    <property type="entry name" value="HELICc"/>
    <property type="match status" value="1"/>
</dbReference>
<dbReference type="EMBL" id="CAJOAY010000036">
    <property type="protein sequence ID" value="CAF3500885.1"/>
    <property type="molecule type" value="Genomic_DNA"/>
</dbReference>
<dbReference type="Pfam" id="PF03368">
    <property type="entry name" value="Dicer_dimer"/>
    <property type="match status" value="1"/>
</dbReference>
<dbReference type="PANTHER" id="PTHR14950:SF37">
    <property type="entry name" value="ENDORIBONUCLEASE DICER"/>
    <property type="match status" value="1"/>
</dbReference>
<evidence type="ECO:0000259" key="13">
    <source>
        <dbReference type="PROSITE" id="PS50142"/>
    </source>
</evidence>
<proteinExistence type="inferred from homology"/>
<dbReference type="SUPFAM" id="SSF54768">
    <property type="entry name" value="dsRNA-binding domain-like"/>
    <property type="match status" value="2"/>
</dbReference>
<keyword evidence="6" id="KW-0378">Hydrolase</keyword>
<evidence type="ECO:0000313" key="17">
    <source>
        <dbReference type="EMBL" id="CAF3500885.1"/>
    </source>
</evidence>
<dbReference type="CDD" id="cd18034">
    <property type="entry name" value="DEXHc_dicer"/>
    <property type="match status" value="1"/>
</dbReference>
<dbReference type="InterPro" id="IPR011545">
    <property type="entry name" value="DEAD/DEAH_box_helicase_dom"/>
</dbReference>
<evidence type="ECO:0000256" key="12">
    <source>
        <dbReference type="PROSITE-ProRule" id="PRU00657"/>
    </source>
</evidence>
<feature type="domain" description="RNase III" evidence="13">
    <location>
        <begin position="967"/>
        <end position="1117"/>
    </location>
</feature>
<evidence type="ECO:0000256" key="5">
    <source>
        <dbReference type="ARBA" id="ARBA00022741"/>
    </source>
</evidence>
<feature type="domain" description="Helicase ATP-binding" evidence="14">
    <location>
        <begin position="18"/>
        <end position="194"/>
    </location>
</feature>
<evidence type="ECO:0000259" key="15">
    <source>
        <dbReference type="PROSITE" id="PS51194"/>
    </source>
</evidence>
<dbReference type="GO" id="GO:0005524">
    <property type="term" value="F:ATP binding"/>
    <property type="evidence" value="ECO:0007669"/>
    <property type="project" value="UniProtKB-KW"/>
</dbReference>
<dbReference type="Proteomes" id="UP000663881">
    <property type="component" value="Unassembled WGS sequence"/>
</dbReference>
<evidence type="ECO:0000256" key="6">
    <source>
        <dbReference type="ARBA" id="ARBA00022801"/>
    </source>
</evidence>
<dbReference type="InterPro" id="IPR005034">
    <property type="entry name" value="Dicer_dimerisation"/>
</dbReference>
<feature type="domain" description="RNase III" evidence="13">
    <location>
        <begin position="1726"/>
        <end position="1850"/>
    </location>
</feature>
<dbReference type="FunFam" id="1.10.1520.10:FF:000004">
    <property type="entry name" value="Endoribonuclease dicer-like 1"/>
    <property type="match status" value="1"/>
</dbReference>
<comment type="caution">
    <text evidence="17">The sequence shown here is derived from an EMBL/GenBank/DDBJ whole genome shotgun (WGS) entry which is preliminary data.</text>
</comment>
<dbReference type="PROSITE" id="PS51327">
    <property type="entry name" value="DICER_DSRBF"/>
    <property type="match status" value="1"/>
</dbReference>
<keyword evidence="7" id="KW-0347">Helicase</keyword>
<dbReference type="GO" id="GO:0004525">
    <property type="term" value="F:ribonuclease III activity"/>
    <property type="evidence" value="ECO:0007669"/>
    <property type="project" value="InterPro"/>
</dbReference>
<comment type="cofactor">
    <cofactor evidence="1">
        <name>Mn(2+)</name>
        <dbReference type="ChEBI" id="CHEBI:29035"/>
    </cofactor>
</comment>
<dbReference type="InterPro" id="IPR027417">
    <property type="entry name" value="P-loop_NTPase"/>
</dbReference>
<keyword evidence="3" id="KW-0479">Metal-binding</keyword>
<dbReference type="CDD" id="cd00048">
    <property type="entry name" value="DSRM_SF"/>
    <property type="match status" value="1"/>
</dbReference>
<keyword evidence="9" id="KW-0460">Magnesium</keyword>
<evidence type="ECO:0000313" key="18">
    <source>
        <dbReference type="Proteomes" id="UP000663881"/>
    </source>
</evidence>
<organism evidence="17 18">
    <name type="scientific">Adineta steineri</name>
    <dbReference type="NCBI Taxonomy" id="433720"/>
    <lineage>
        <taxon>Eukaryota</taxon>
        <taxon>Metazoa</taxon>
        <taxon>Spiralia</taxon>
        <taxon>Gnathifera</taxon>
        <taxon>Rotifera</taxon>
        <taxon>Eurotatoria</taxon>
        <taxon>Bdelloidea</taxon>
        <taxon>Adinetida</taxon>
        <taxon>Adinetidae</taxon>
        <taxon>Adineta</taxon>
    </lineage>
</organism>
<dbReference type="Pfam" id="PF00270">
    <property type="entry name" value="DEAD"/>
    <property type="match status" value="1"/>
</dbReference>
<dbReference type="Gene3D" id="1.10.1520.10">
    <property type="entry name" value="Ribonuclease III domain"/>
    <property type="match status" value="4"/>
</dbReference>
<dbReference type="CDD" id="cd00593">
    <property type="entry name" value="RIBOc"/>
    <property type="match status" value="4"/>
</dbReference>
<dbReference type="SMART" id="SM00535">
    <property type="entry name" value="RIBOc"/>
    <property type="match status" value="4"/>
</dbReference>
<evidence type="ECO:0000256" key="11">
    <source>
        <dbReference type="ARBA" id="ARBA00035116"/>
    </source>
</evidence>
<dbReference type="SMART" id="SM00487">
    <property type="entry name" value="DEXDc"/>
    <property type="match status" value="1"/>
</dbReference>
<dbReference type="Gene3D" id="3.40.50.300">
    <property type="entry name" value="P-loop containing nucleotide triphosphate hydrolases"/>
    <property type="match status" value="2"/>
</dbReference>
<evidence type="ECO:0000256" key="1">
    <source>
        <dbReference type="ARBA" id="ARBA00001936"/>
    </source>
</evidence>
<dbReference type="InterPro" id="IPR036389">
    <property type="entry name" value="RNase_III_sf"/>
</dbReference>
<dbReference type="PROSITE" id="PS00517">
    <property type="entry name" value="RNASE_3_1"/>
    <property type="match status" value="2"/>
</dbReference>
<sequence>MVDNKTLEFDPRSYQIEIMEQAKSENLIICLPTGSGKTNIAIMLIKELSPIVRLSLNNGGKRTIILVKTNELARQHEDVMKKHLDLKIKVYCGSLNIPLQDRDRWNEEFENNQVLIFTVQRFLNLLDHNLFSLHQINLLIFDECHHATGDGGYVTIMKKYDSCPHCPRIIGLTASISGQKIEPNKLQKIACQLENIYHARIETGSNQEEIIQHSTSVKSKYTRCINFKTYISEKNRAILNIFKIVENLSEELNKYLKTKKNQSESANNSLQIVDQSNRIEMQCRTLDQLKSHLDNIIHIGYELGLYGLYLGLKSLTNYLKSKLPDITIIDKDLYVKIRNQLDSLIENLTEENKKLCSAKVIQLEELIKNNTDGQCIVFVDRVYTAAFLCQVLNEKFTNSVKIKYVAGSKAYIDETSSSNKYQREVIKEFRDKDIRVLISTAIIEEGVDIPECNLVIRFNKPQNFSSYMQSKGRARARDALFIILRDEPDLKTFQMNNDEYENYEYMEKMLKKNFKTEIDLDQSSDDNTNYLRPYLTDKQVKIDGIRAVQIIYQYCAVLGNGEILSPRFCTSKTSYNTFQCILSMPINCPIQKDIICVNKTKRLCKQECCLEMVELLHKNGELDEYCLPILPEGSLTLTDDDDDDESEKVSIEIFSKQSSYFFNEYDHLSTDWYLYRVNISNNKDLGFIVPYQLMQLPVFTLYGRDEELRIEIIYLKTINFNQCKDCLGDFCRYIFEQVFDNMNIQSESNLEFDIKSSNFKLLPCLLTEFDDIDYERMTSICNRKNESIHHPSELNDDELYCISGLSEKQFFINISDQSLLKRVTDQQEHKKSLNTVESYFDNFQRRFPDIVFRKDLFMATLKDFKKPKINYLKISTPKDDKQSTYKPSYYPVEILRYAPLNQLDFQLISKLQNIVTRITQLYYIEQLKQLLINNIQPNTVDQIPINVKFNDCLKKIFSLAESNVLPLVYFDYNVLLKNSCEFQITSDLLFQAITRRSADENSDMENLEILGDCFLKLSMSLSLFHQYPMEGAGKLTSKKDKQVSNKNLYRLALKKNLQNYLNVSKPIYGGPEANWIPPGYRIINDNVSERYTTQKAKKKAIADMMEALIGAFLVSTDYITTIKFMDWLGLDVIPQYEQNIKTPSVLRSGLSDTMIDISSEIQNFFTDHAFEEIENKIKYTFMNKGYLIAAFTHPSYVNNRLTQCYERLEYLGDAILDFLVIRCVFVDHYKHVTPKHVTDIRQDLSNNGRLSYIFVSCDLHKKILHLSPYLSNQITSYVESETISSKDQSLDIKLAKDIDKWADLTAPKTFADVFEALVGAIFLDSGYSLNTVWKIIEPLLRQYINQSVKHPNLSPIRSYFENGGQRFVIEKPKDSQGNFTCKAKLPDKSEVTGYGKSTRLAKYDACRKAMTKQLFKLCDELFEKKDENTKEIFPKKNALLFGKKGILTSIWYLYQIHIHSRTETNIELGFIVPSELVELPMFHDGLLTIKIIFLKEINYLEKKSLFEQFSKHIFENVFEYTLFDFNIQSSTFKLLPCLLTSCKEIDFDRMLNICHRQNKSIEHPSYLSDTELYTVWYLESKPLVCYLSNISPTKRASDRKTNTQTYADYYQEIVPNVHIEKDFLMGTMKVINKIKISLNIQENPIKSSEQRIYYYPIELLHYAPLNQKDFQLISRLPPLLVRIVQLYHLERLRKLFAENLKCYSFIKSNEVNFKDCLEDSMQIVTITRRSANENTDMECLEVLGDCFLKLAISMSLYYRYPVANVGILTIEKAKEISNENLYRLAVENKLKNYLYCEKIIFQGKDSNWLPPGYIVKSNNNEKKFTHQTIKRKAFADTIEALIGAFLMSSNYITTIKFMHWLQLDVIPLDQNNHIMSIPPIVASELDDEIKQIYHNEGFKEIEMKLNYVFQNKAYLITAFTHSSKSKHCIVNSYERLEFLGDALLDFLVIRYIFLNYDRNITPGRVTDTRQELSNNNHLGYILVSFNLHTKIRYNSNEISKHIQSYVNNTNIHHSTNLTVPKILADVFEALIAAIFFDANNSLEFVWKIIEPFLGEILDRSIVNPSLNPMRRFSDKGGKIIQEFTNETESICLVQMPNGTYYEGRGKNKKLAKSDACQQALNHKD</sequence>
<feature type="domain" description="RNase III" evidence="13">
    <location>
        <begin position="1898"/>
        <end position="2039"/>
    </location>
</feature>
<dbReference type="SUPFAM" id="SSF69065">
    <property type="entry name" value="RNase III domain-like"/>
    <property type="match status" value="4"/>
</dbReference>
<evidence type="ECO:0000256" key="2">
    <source>
        <dbReference type="ARBA" id="ARBA00001946"/>
    </source>
</evidence>
<evidence type="ECO:0000256" key="8">
    <source>
        <dbReference type="ARBA" id="ARBA00022840"/>
    </source>
</evidence>
<feature type="domain" description="RNase III" evidence="13">
    <location>
        <begin position="1170"/>
        <end position="1326"/>
    </location>
</feature>
<dbReference type="GO" id="GO:0004386">
    <property type="term" value="F:helicase activity"/>
    <property type="evidence" value="ECO:0007669"/>
    <property type="project" value="UniProtKB-KW"/>
</dbReference>
<dbReference type="GO" id="GO:0003723">
    <property type="term" value="F:RNA binding"/>
    <property type="evidence" value="ECO:0007669"/>
    <property type="project" value="UniProtKB-UniRule"/>
</dbReference>
<protein>
    <recommendedName>
        <fullName evidence="19">Dicer-2</fullName>
    </recommendedName>
</protein>
<dbReference type="PROSITE" id="PS50142">
    <property type="entry name" value="RNASE_3_2"/>
    <property type="match status" value="4"/>
</dbReference>
<evidence type="ECO:0000256" key="9">
    <source>
        <dbReference type="ARBA" id="ARBA00022842"/>
    </source>
</evidence>
<dbReference type="InterPro" id="IPR014001">
    <property type="entry name" value="Helicase_ATP-bd"/>
</dbReference>
<dbReference type="Pfam" id="PF00271">
    <property type="entry name" value="Helicase_C"/>
    <property type="match status" value="1"/>
</dbReference>
<keyword evidence="8" id="KW-0067">ATP-binding</keyword>
<dbReference type="PROSITE" id="PS51192">
    <property type="entry name" value="HELICASE_ATP_BIND_1"/>
    <property type="match status" value="1"/>
</dbReference>
<dbReference type="Gene3D" id="3.30.160.380">
    <property type="entry name" value="Dicer dimerisation domain"/>
    <property type="match status" value="1"/>
</dbReference>
<evidence type="ECO:0000256" key="4">
    <source>
        <dbReference type="ARBA" id="ARBA00022737"/>
    </source>
</evidence>
<feature type="domain" description="Helicase C-terminal" evidence="15">
    <location>
        <begin position="340"/>
        <end position="532"/>
    </location>
</feature>
<keyword evidence="4" id="KW-0677">Repeat</keyword>
<dbReference type="InterPro" id="IPR001650">
    <property type="entry name" value="Helicase_C-like"/>
</dbReference>
<evidence type="ECO:0000259" key="16">
    <source>
        <dbReference type="PROSITE" id="PS51327"/>
    </source>
</evidence>